<gene>
    <name evidence="1" type="ORF">ACFQ1S_24235</name>
</gene>
<comment type="caution">
    <text evidence="1">The sequence shown here is derived from an EMBL/GenBank/DDBJ whole genome shotgun (WGS) entry which is preliminary data.</text>
</comment>
<dbReference type="SUPFAM" id="SSF53474">
    <property type="entry name" value="alpha/beta-Hydrolases"/>
    <property type="match status" value="1"/>
</dbReference>
<dbReference type="GO" id="GO:0016787">
    <property type="term" value="F:hydrolase activity"/>
    <property type="evidence" value="ECO:0007669"/>
    <property type="project" value="UniProtKB-KW"/>
</dbReference>
<evidence type="ECO:0000313" key="1">
    <source>
        <dbReference type="EMBL" id="MFD1048417.1"/>
    </source>
</evidence>
<proteinExistence type="predicted"/>
<accession>A0ABW3ME50</accession>
<name>A0ABW3ME50_9PSEU</name>
<reference evidence="2" key="1">
    <citation type="journal article" date="2019" name="Int. J. Syst. Evol. Microbiol.">
        <title>The Global Catalogue of Microorganisms (GCM) 10K type strain sequencing project: providing services to taxonomists for standard genome sequencing and annotation.</title>
        <authorList>
            <consortium name="The Broad Institute Genomics Platform"/>
            <consortium name="The Broad Institute Genome Sequencing Center for Infectious Disease"/>
            <person name="Wu L."/>
            <person name="Ma J."/>
        </authorList>
    </citation>
    <scope>NUCLEOTIDE SEQUENCE [LARGE SCALE GENOMIC DNA]</scope>
    <source>
        <strain evidence="2">JCM 31486</strain>
    </source>
</reference>
<organism evidence="1 2">
    <name type="scientific">Kibdelosporangium lantanae</name>
    <dbReference type="NCBI Taxonomy" id="1497396"/>
    <lineage>
        <taxon>Bacteria</taxon>
        <taxon>Bacillati</taxon>
        <taxon>Actinomycetota</taxon>
        <taxon>Actinomycetes</taxon>
        <taxon>Pseudonocardiales</taxon>
        <taxon>Pseudonocardiaceae</taxon>
        <taxon>Kibdelosporangium</taxon>
    </lineage>
</organism>
<dbReference type="Gene3D" id="3.40.50.1820">
    <property type="entry name" value="alpha/beta hydrolase"/>
    <property type="match status" value="1"/>
</dbReference>
<evidence type="ECO:0000313" key="2">
    <source>
        <dbReference type="Proteomes" id="UP001597045"/>
    </source>
</evidence>
<keyword evidence="1" id="KW-0378">Hydrolase</keyword>
<feature type="non-terminal residue" evidence="1">
    <location>
        <position position="48"/>
    </location>
</feature>
<protein>
    <submittedName>
        <fullName evidence="1">Alpha/beta fold hydrolase</fullName>
    </submittedName>
</protein>
<dbReference type="InterPro" id="IPR029058">
    <property type="entry name" value="AB_hydrolase_fold"/>
</dbReference>
<dbReference type="Proteomes" id="UP001597045">
    <property type="component" value="Unassembled WGS sequence"/>
</dbReference>
<dbReference type="EMBL" id="JBHTIS010001583">
    <property type="protein sequence ID" value="MFD1048417.1"/>
    <property type="molecule type" value="Genomic_DNA"/>
</dbReference>
<sequence>MVVDDAVLAGELPGDFRSAYADVNGTRLHYVAGGRGEPLVLLPGWPVT</sequence>
<keyword evidence="2" id="KW-1185">Reference proteome</keyword>